<dbReference type="InParanoid" id="A0A1C7N479"/>
<dbReference type="STRING" id="101091.A0A1C7N479"/>
<keyword evidence="3" id="KW-0479">Metal-binding</keyword>
<evidence type="ECO:0000256" key="3">
    <source>
        <dbReference type="ARBA" id="ARBA00022723"/>
    </source>
</evidence>
<dbReference type="GO" id="GO:0008270">
    <property type="term" value="F:zinc ion binding"/>
    <property type="evidence" value="ECO:0007669"/>
    <property type="project" value="TreeGrafter"/>
</dbReference>
<dbReference type="EMBL" id="LUGH01000598">
    <property type="protein sequence ID" value="OBZ83827.1"/>
    <property type="molecule type" value="Genomic_DNA"/>
</dbReference>
<evidence type="ECO:0000256" key="2">
    <source>
        <dbReference type="ARBA" id="ARBA00005975"/>
    </source>
</evidence>
<organism evidence="7 8">
    <name type="scientific">Choanephora cucurbitarum</name>
    <dbReference type="NCBI Taxonomy" id="101091"/>
    <lineage>
        <taxon>Eukaryota</taxon>
        <taxon>Fungi</taxon>
        <taxon>Fungi incertae sedis</taxon>
        <taxon>Mucoromycota</taxon>
        <taxon>Mucoromycotina</taxon>
        <taxon>Mucoromycetes</taxon>
        <taxon>Mucorales</taxon>
        <taxon>Mucorineae</taxon>
        <taxon>Choanephoraceae</taxon>
        <taxon>Choanephoroideae</taxon>
        <taxon>Choanephora</taxon>
    </lineage>
</organism>
<dbReference type="InterPro" id="IPR037519">
    <property type="entry name" value="LITAF_fam"/>
</dbReference>
<protein>
    <submittedName>
        <fullName evidence="7">Lipopolysaccharide-induced tumor necrosis factor-alpha factor</fullName>
    </submittedName>
</protein>
<comment type="caution">
    <text evidence="7">The sequence shown here is derived from an EMBL/GenBank/DDBJ whole genome shotgun (WGS) entry which is preliminary data.</text>
</comment>
<dbReference type="Proteomes" id="UP000093000">
    <property type="component" value="Unassembled WGS sequence"/>
</dbReference>
<sequence>MPSNQSDLIQPVATLTTKSAPVQCPHCNQFVYTVLDYDSGVCTGLSVAGLFMAGLHSGGCLLPFLFPWTKDVTHHCPACKEKIATFARLERDTRVHGNFFQQ</sequence>
<dbReference type="GO" id="GO:0016020">
    <property type="term" value="C:membrane"/>
    <property type="evidence" value="ECO:0007669"/>
    <property type="project" value="UniProtKB-SubCell"/>
</dbReference>
<dbReference type="InterPro" id="IPR006629">
    <property type="entry name" value="LITAF"/>
</dbReference>
<evidence type="ECO:0000259" key="6">
    <source>
        <dbReference type="PROSITE" id="PS51837"/>
    </source>
</evidence>
<keyword evidence="5" id="KW-0472">Membrane</keyword>
<reference evidence="7 8" key="1">
    <citation type="submission" date="2016-03" db="EMBL/GenBank/DDBJ databases">
        <title>Choanephora cucurbitarum.</title>
        <authorList>
            <person name="Min B."/>
            <person name="Park H."/>
            <person name="Park J.-H."/>
            <person name="Shin H.-D."/>
            <person name="Choi I.-G."/>
        </authorList>
    </citation>
    <scope>NUCLEOTIDE SEQUENCE [LARGE SCALE GENOMIC DNA]</scope>
    <source>
        <strain evidence="7 8">KUS-F28377</strain>
    </source>
</reference>
<proteinExistence type="inferred from homology"/>
<dbReference type="PROSITE" id="PS51837">
    <property type="entry name" value="LITAF"/>
    <property type="match status" value="1"/>
</dbReference>
<evidence type="ECO:0000313" key="7">
    <source>
        <dbReference type="EMBL" id="OBZ83827.1"/>
    </source>
</evidence>
<keyword evidence="8" id="KW-1185">Reference proteome</keyword>
<dbReference type="PANTHER" id="PTHR23292:SF6">
    <property type="entry name" value="FI16602P1-RELATED"/>
    <property type="match status" value="1"/>
</dbReference>
<dbReference type="OrthoDB" id="4713066at2759"/>
<feature type="domain" description="LITAF" evidence="6">
    <location>
        <begin position="4"/>
        <end position="88"/>
    </location>
</feature>
<accession>A0A1C7N479</accession>
<comment type="subcellular location">
    <subcellularLocation>
        <location evidence="1">Membrane</location>
        <topology evidence="1">Peripheral membrane protein</topology>
    </subcellularLocation>
</comment>
<evidence type="ECO:0000256" key="5">
    <source>
        <dbReference type="ARBA" id="ARBA00023136"/>
    </source>
</evidence>
<gene>
    <name evidence="7" type="primary">LITAF_0</name>
    <name evidence="7" type="ORF">A0J61_08126</name>
</gene>
<evidence type="ECO:0000256" key="4">
    <source>
        <dbReference type="ARBA" id="ARBA00022833"/>
    </source>
</evidence>
<comment type="similarity">
    <text evidence="2">Belongs to the CDIP1/LITAF family.</text>
</comment>
<dbReference type="AlphaFoldDB" id="A0A1C7N479"/>
<evidence type="ECO:0000256" key="1">
    <source>
        <dbReference type="ARBA" id="ARBA00004170"/>
    </source>
</evidence>
<dbReference type="PANTHER" id="PTHR23292">
    <property type="entry name" value="LIPOPOLYSACCHARIDE-INDUCED TUMOR NECROSIS FACTOR-ALPHA FACTOR"/>
    <property type="match status" value="1"/>
</dbReference>
<evidence type="ECO:0000313" key="8">
    <source>
        <dbReference type="Proteomes" id="UP000093000"/>
    </source>
</evidence>
<dbReference type="SMART" id="SM00714">
    <property type="entry name" value="LITAF"/>
    <property type="match status" value="1"/>
</dbReference>
<dbReference type="Pfam" id="PF10601">
    <property type="entry name" value="zf-LITAF-like"/>
    <property type="match status" value="1"/>
</dbReference>
<keyword evidence="4" id="KW-0862">Zinc</keyword>
<name>A0A1C7N479_9FUNG</name>